<organism evidence="1 2">
    <name type="scientific">Lysinibacillus sphaericus OT4b.31</name>
    <dbReference type="NCBI Taxonomy" id="1285586"/>
    <lineage>
        <taxon>Bacteria</taxon>
        <taxon>Bacillati</taxon>
        <taxon>Bacillota</taxon>
        <taxon>Bacilli</taxon>
        <taxon>Bacillales</taxon>
        <taxon>Bacillaceae</taxon>
        <taxon>Lysinibacillus</taxon>
    </lineage>
</organism>
<dbReference type="EMBL" id="AQPX01000010">
    <property type="protein sequence ID" value="EON73513.1"/>
    <property type="molecule type" value="Genomic_DNA"/>
</dbReference>
<protein>
    <submittedName>
        <fullName evidence="1">Uncharacterized protein</fullName>
    </submittedName>
</protein>
<gene>
    <name evidence="1" type="ORF">H131_05968</name>
</gene>
<accession>R7ZHG0</accession>
<dbReference type="Proteomes" id="UP000013911">
    <property type="component" value="Unassembled WGS sequence"/>
</dbReference>
<sequence>MGLRSRITSEAIILIGGIGVTGECAVRGEKMNPVVGIDVAKDDHWGNYSCCESSYLFYYKSICQTLNFEGSSRDCHYEKPWFCKWDDSISVKSNKTHKRQN</sequence>
<evidence type="ECO:0000313" key="1">
    <source>
        <dbReference type="EMBL" id="EON73513.1"/>
    </source>
</evidence>
<proteinExistence type="predicted"/>
<comment type="caution">
    <text evidence="1">The sequence shown here is derived from an EMBL/GenBank/DDBJ whole genome shotgun (WGS) entry which is preliminary data.</text>
</comment>
<dbReference type="AlphaFoldDB" id="R7ZHG0"/>
<dbReference type="HOGENOM" id="CLU_2288083_0_0_9"/>
<name>R7ZHG0_LYSSH</name>
<evidence type="ECO:0000313" key="2">
    <source>
        <dbReference type="Proteomes" id="UP000013911"/>
    </source>
</evidence>
<reference evidence="1 2" key="1">
    <citation type="submission" date="2013-04" db="EMBL/GenBank/DDBJ databases">
        <title>Draft genome of the heavy metal tolerant bacterium Lysinibacillus sphaericus strain OT4b.31.</title>
        <authorList>
            <person name="Pena-Montenegro T.D."/>
            <person name="Dussan J."/>
        </authorList>
    </citation>
    <scope>NUCLEOTIDE SEQUENCE [LARGE SCALE GENOMIC DNA]</scope>
    <source>
        <strain evidence="1 2">OT4b.31</strain>
    </source>
</reference>